<dbReference type="InterPro" id="IPR016461">
    <property type="entry name" value="COMT-like"/>
</dbReference>
<evidence type="ECO:0000256" key="3">
    <source>
        <dbReference type="ARBA" id="ARBA00022691"/>
    </source>
</evidence>
<dbReference type="InterPro" id="IPR029063">
    <property type="entry name" value="SAM-dependent_MTases_sf"/>
</dbReference>
<protein>
    <submittedName>
        <fullName evidence="6">Uncharacterized protein</fullName>
    </submittedName>
</protein>
<dbReference type="Proteomes" id="UP001472677">
    <property type="component" value="Unassembled WGS sequence"/>
</dbReference>
<dbReference type="InterPro" id="IPR036390">
    <property type="entry name" value="WH_DNA-bd_sf"/>
</dbReference>
<dbReference type="PANTHER" id="PTHR11746">
    <property type="entry name" value="O-METHYLTRANSFERASE"/>
    <property type="match status" value="1"/>
</dbReference>
<evidence type="ECO:0000259" key="5">
    <source>
        <dbReference type="Pfam" id="PF08100"/>
    </source>
</evidence>
<dbReference type="EMBL" id="JBBPBM010000010">
    <property type="protein sequence ID" value="KAK8564974.1"/>
    <property type="molecule type" value="Genomic_DNA"/>
</dbReference>
<dbReference type="SUPFAM" id="SSF46785">
    <property type="entry name" value="Winged helix' DNA-binding domain"/>
    <property type="match status" value="1"/>
</dbReference>
<keyword evidence="7" id="KW-1185">Reference proteome</keyword>
<dbReference type="Gene3D" id="1.10.10.10">
    <property type="entry name" value="Winged helix-like DNA-binding domain superfamily/Winged helix DNA-binding domain"/>
    <property type="match status" value="1"/>
</dbReference>
<reference evidence="6 7" key="1">
    <citation type="journal article" date="2024" name="G3 (Bethesda)">
        <title>Genome assembly of Hibiscus sabdariffa L. provides insights into metabolisms of medicinal natural products.</title>
        <authorList>
            <person name="Kim T."/>
        </authorList>
    </citation>
    <scope>NUCLEOTIDE SEQUENCE [LARGE SCALE GENOMIC DNA]</scope>
    <source>
        <strain evidence="6">TK-2024</strain>
        <tissue evidence="6">Old leaves</tissue>
    </source>
</reference>
<comment type="caution">
    <text evidence="6">The sequence shown here is derived from an EMBL/GenBank/DDBJ whole genome shotgun (WGS) entry which is preliminary data.</text>
</comment>
<dbReference type="Gene3D" id="3.40.50.150">
    <property type="entry name" value="Vaccinia Virus protein VP39"/>
    <property type="match status" value="1"/>
</dbReference>
<evidence type="ECO:0000256" key="2">
    <source>
        <dbReference type="ARBA" id="ARBA00022679"/>
    </source>
</evidence>
<dbReference type="InterPro" id="IPR036388">
    <property type="entry name" value="WH-like_DNA-bd_sf"/>
</dbReference>
<name>A0ABR2ESI6_9ROSI</name>
<keyword evidence="3" id="KW-0949">S-adenosyl-L-methionine</keyword>
<evidence type="ECO:0000313" key="6">
    <source>
        <dbReference type="EMBL" id="KAK8564974.1"/>
    </source>
</evidence>
<evidence type="ECO:0000259" key="4">
    <source>
        <dbReference type="Pfam" id="PF00891"/>
    </source>
</evidence>
<dbReference type="Pfam" id="PF00891">
    <property type="entry name" value="Methyltransf_2"/>
    <property type="match status" value="1"/>
</dbReference>
<feature type="domain" description="O-methyltransferase C-terminal" evidence="4">
    <location>
        <begin position="131"/>
        <end position="336"/>
    </location>
</feature>
<proteinExistence type="predicted"/>
<keyword evidence="2" id="KW-0808">Transferase</keyword>
<dbReference type="InterPro" id="IPR012967">
    <property type="entry name" value="COMT_dimerisation"/>
</dbReference>
<dbReference type="SUPFAM" id="SSF53335">
    <property type="entry name" value="S-adenosyl-L-methionine-dependent methyltransferases"/>
    <property type="match status" value="1"/>
</dbReference>
<dbReference type="PROSITE" id="PS51683">
    <property type="entry name" value="SAM_OMT_II"/>
    <property type="match status" value="1"/>
</dbReference>
<organism evidence="6 7">
    <name type="scientific">Hibiscus sabdariffa</name>
    <name type="common">roselle</name>
    <dbReference type="NCBI Taxonomy" id="183260"/>
    <lineage>
        <taxon>Eukaryota</taxon>
        <taxon>Viridiplantae</taxon>
        <taxon>Streptophyta</taxon>
        <taxon>Embryophyta</taxon>
        <taxon>Tracheophyta</taxon>
        <taxon>Spermatophyta</taxon>
        <taxon>Magnoliopsida</taxon>
        <taxon>eudicotyledons</taxon>
        <taxon>Gunneridae</taxon>
        <taxon>Pentapetalae</taxon>
        <taxon>rosids</taxon>
        <taxon>malvids</taxon>
        <taxon>Malvales</taxon>
        <taxon>Malvaceae</taxon>
        <taxon>Malvoideae</taxon>
        <taxon>Hibiscus</taxon>
    </lineage>
</organism>
<keyword evidence="1" id="KW-0489">Methyltransferase</keyword>
<feature type="domain" description="O-methyltransferase dimerisation" evidence="5">
    <location>
        <begin position="14"/>
        <end position="108"/>
    </location>
</feature>
<sequence length="355" mass="39523">MESNHEEADILQAMHLASLSSLPFGLKVAVDLGLLEIISKADTPSRTLSPAEIVSQLPTNNPEAASIVDRILRLLATHSILTCTQITGEDGKIQRSYGLSSVGKYFLVNEGGISFVPLQRIHLEKHAVECWKFLKDVVLEGGFSCERAFGKHLFELQATDDEMSKNFNRAMSIYTDLVMNKVLETYKGFEGVSQVVDVGGGVGTNLKLIVSKYPQIKGINFDLPQVIKDAVPFPGVEHLAGDMFTEIPKAQVIFMKSMLHDWGDDLCLKLLKVCYDALPKNGKIVSVESIISEVPEKDIVTKTIFQRDLYLLHILPGAKERTTQEFETLAKQVGFSSLKVVCRAYNYWVMEIQKK</sequence>
<dbReference type="Pfam" id="PF08100">
    <property type="entry name" value="Dimerisation"/>
    <property type="match status" value="1"/>
</dbReference>
<accession>A0ABR2ESI6</accession>
<evidence type="ECO:0000256" key="1">
    <source>
        <dbReference type="ARBA" id="ARBA00022603"/>
    </source>
</evidence>
<dbReference type="PIRSF" id="PIRSF005739">
    <property type="entry name" value="O-mtase"/>
    <property type="match status" value="1"/>
</dbReference>
<dbReference type="InterPro" id="IPR001077">
    <property type="entry name" value="COMT_C"/>
</dbReference>
<evidence type="ECO:0000313" key="7">
    <source>
        <dbReference type="Proteomes" id="UP001472677"/>
    </source>
</evidence>
<gene>
    <name evidence="6" type="ORF">V6N12_058550</name>
</gene>